<name>A0A967EUV9_9PROT</name>
<dbReference type="Pfam" id="PF11650">
    <property type="entry name" value="P22_Tail-4"/>
    <property type="match status" value="1"/>
</dbReference>
<dbReference type="Gene3D" id="1.10.3230.20">
    <property type="entry name" value="P22 tail accessory factor (Gp4)"/>
    <property type="match status" value="1"/>
</dbReference>
<dbReference type="EMBL" id="JAAQPH010000002">
    <property type="protein sequence ID" value="NIA67776.1"/>
    <property type="molecule type" value="Genomic_DNA"/>
</dbReference>
<dbReference type="Proteomes" id="UP000761264">
    <property type="component" value="Unassembled WGS sequence"/>
</dbReference>
<gene>
    <name evidence="1" type="ORF">HBA54_04160</name>
</gene>
<dbReference type="InterPro" id="IPR038258">
    <property type="entry name" value="Gp4_sf"/>
</dbReference>
<dbReference type="AlphaFoldDB" id="A0A967EUV9"/>
<keyword evidence="2" id="KW-1185">Reference proteome</keyword>
<comment type="caution">
    <text evidence="1">The sequence shown here is derived from an EMBL/GenBank/DDBJ whole genome shotgun (WGS) entry which is preliminary data.</text>
</comment>
<sequence>MTTARSLIQGSLRLIRVVADEETPTNSQMVDGLERMNEMLHGLKAHNADIGYQDITLDDDIPLPPEHIRPVRYMLAVELAPEFSGNVTPEVAVEAKAGMLTLQSAYRRIGKLRPDEGLENRLTRHGYDIDADY</sequence>
<evidence type="ECO:0000313" key="1">
    <source>
        <dbReference type="EMBL" id="NIA67776.1"/>
    </source>
</evidence>
<accession>A0A967EUV9</accession>
<dbReference type="RefSeq" id="WP_167221641.1">
    <property type="nucleotide sequence ID" value="NZ_JAAQPH010000002.1"/>
</dbReference>
<organism evidence="1 2">
    <name type="scientific">Pelagibius litoralis</name>
    <dbReference type="NCBI Taxonomy" id="374515"/>
    <lineage>
        <taxon>Bacteria</taxon>
        <taxon>Pseudomonadati</taxon>
        <taxon>Pseudomonadota</taxon>
        <taxon>Alphaproteobacteria</taxon>
        <taxon>Rhodospirillales</taxon>
        <taxon>Rhodovibrionaceae</taxon>
        <taxon>Pelagibius</taxon>
    </lineage>
</organism>
<reference evidence="1" key="1">
    <citation type="submission" date="2020-03" db="EMBL/GenBank/DDBJ databases">
        <title>Genome of Pelagibius litoralis DSM 21314T.</title>
        <authorList>
            <person name="Wang G."/>
        </authorList>
    </citation>
    <scope>NUCLEOTIDE SEQUENCE</scope>
    <source>
        <strain evidence="1">DSM 21314</strain>
    </source>
</reference>
<protein>
    <submittedName>
        <fullName evidence="1">Uncharacterized protein</fullName>
    </submittedName>
</protein>
<proteinExistence type="predicted"/>
<evidence type="ECO:0000313" key="2">
    <source>
        <dbReference type="Proteomes" id="UP000761264"/>
    </source>
</evidence>
<dbReference type="InterPro" id="IPR020362">
    <property type="entry name" value="Tail_accessory_Gp4"/>
</dbReference>